<dbReference type="AlphaFoldDB" id="A0A9N7RL90"/>
<comment type="similarity">
    <text evidence="3 11">Belongs to the glycosyl hydrolase 17 family.</text>
</comment>
<dbReference type="Gene3D" id="1.20.58.1040">
    <property type="match status" value="1"/>
</dbReference>
<gene>
    <name evidence="14" type="ORF">SHERM_29361</name>
</gene>
<evidence type="ECO:0000256" key="6">
    <source>
        <dbReference type="ARBA" id="ARBA00022729"/>
    </source>
</evidence>
<evidence type="ECO:0000256" key="9">
    <source>
        <dbReference type="ARBA" id="ARBA00023157"/>
    </source>
</evidence>
<dbReference type="SUPFAM" id="SSF51445">
    <property type="entry name" value="(Trans)glycosidases"/>
    <property type="match status" value="1"/>
</dbReference>
<evidence type="ECO:0000256" key="2">
    <source>
        <dbReference type="ARBA" id="ARBA00004609"/>
    </source>
</evidence>
<keyword evidence="5" id="KW-0325">Glycoprotein</keyword>
<dbReference type="FunFam" id="1.20.58.1040:FF:000003">
    <property type="entry name" value="glucan endo-1,3-beta-glucosidase 7"/>
    <property type="match status" value="1"/>
</dbReference>
<evidence type="ECO:0000313" key="14">
    <source>
        <dbReference type="EMBL" id="CAA0834119.1"/>
    </source>
</evidence>
<keyword evidence="5" id="KW-0472">Membrane</keyword>
<dbReference type="Proteomes" id="UP001153555">
    <property type="component" value="Unassembled WGS sequence"/>
</dbReference>
<comment type="catalytic activity">
    <reaction evidence="1">
        <text>Hydrolysis of (1-&gt;3)-beta-D-glucosidic linkages in (1-&gt;3)-beta-D-glucans.</text>
        <dbReference type="EC" id="3.2.1.39"/>
    </reaction>
</comment>
<protein>
    <recommendedName>
        <fullName evidence="4">glucan endo-1,3-beta-D-glucosidase</fullName>
        <ecNumber evidence="4">3.2.1.39</ecNumber>
    </recommendedName>
</protein>
<evidence type="ECO:0000259" key="13">
    <source>
        <dbReference type="SMART" id="SM00768"/>
    </source>
</evidence>
<evidence type="ECO:0000256" key="10">
    <source>
        <dbReference type="ARBA" id="ARBA00023295"/>
    </source>
</evidence>
<dbReference type="FunFam" id="3.20.20.80:FF:000002">
    <property type="entry name" value="Glucan endo-1,3-beta-glucosidase 3"/>
    <property type="match status" value="1"/>
</dbReference>
<evidence type="ECO:0000256" key="3">
    <source>
        <dbReference type="ARBA" id="ARBA00008773"/>
    </source>
</evidence>
<dbReference type="Pfam" id="PF07983">
    <property type="entry name" value="X8"/>
    <property type="match status" value="1"/>
</dbReference>
<reference evidence="14" key="1">
    <citation type="submission" date="2019-12" db="EMBL/GenBank/DDBJ databases">
        <authorList>
            <person name="Scholes J."/>
        </authorList>
    </citation>
    <scope>NUCLEOTIDE SEQUENCE</scope>
</reference>
<keyword evidence="10" id="KW-0326">Glycosidase</keyword>
<evidence type="ECO:0000256" key="5">
    <source>
        <dbReference type="ARBA" id="ARBA00022622"/>
    </source>
</evidence>
<name>A0A9N7RL90_STRHE</name>
<dbReference type="EMBL" id="CACSLK010027843">
    <property type="protein sequence ID" value="CAA0834119.1"/>
    <property type="molecule type" value="Genomic_DNA"/>
</dbReference>
<evidence type="ECO:0000256" key="7">
    <source>
        <dbReference type="ARBA" id="ARBA00022801"/>
    </source>
</evidence>
<dbReference type="GO" id="GO:0042973">
    <property type="term" value="F:glucan endo-1,3-beta-D-glucosidase activity"/>
    <property type="evidence" value="ECO:0007669"/>
    <property type="project" value="UniProtKB-EC"/>
</dbReference>
<dbReference type="InterPro" id="IPR000490">
    <property type="entry name" value="Glyco_hydro_17"/>
</dbReference>
<accession>A0A9N7RL90</accession>
<evidence type="ECO:0000256" key="1">
    <source>
        <dbReference type="ARBA" id="ARBA00000382"/>
    </source>
</evidence>
<dbReference type="Gene3D" id="3.20.20.80">
    <property type="entry name" value="Glycosidases"/>
    <property type="match status" value="1"/>
</dbReference>
<feature type="signal peptide" evidence="12">
    <location>
        <begin position="1"/>
        <end position="17"/>
    </location>
</feature>
<evidence type="ECO:0000256" key="8">
    <source>
        <dbReference type="ARBA" id="ARBA00022821"/>
    </source>
</evidence>
<keyword evidence="15" id="KW-1185">Reference proteome</keyword>
<dbReference type="SMART" id="SM00768">
    <property type="entry name" value="X8"/>
    <property type="match status" value="1"/>
</dbReference>
<dbReference type="GO" id="GO:0098552">
    <property type="term" value="C:side of membrane"/>
    <property type="evidence" value="ECO:0007669"/>
    <property type="project" value="UniProtKB-KW"/>
</dbReference>
<evidence type="ECO:0000256" key="4">
    <source>
        <dbReference type="ARBA" id="ARBA00012780"/>
    </source>
</evidence>
<dbReference type="PANTHER" id="PTHR32227">
    <property type="entry name" value="GLUCAN ENDO-1,3-BETA-GLUCOSIDASE BG1-RELATED-RELATED"/>
    <property type="match status" value="1"/>
</dbReference>
<dbReference type="GO" id="GO:0005975">
    <property type="term" value="P:carbohydrate metabolic process"/>
    <property type="evidence" value="ECO:0007669"/>
    <property type="project" value="InterPro"/>
</dbReference>
<keyword evidence="9" id="KW-1015">Disulfide bond</keyword>
<feature type="chain" id="PRO_5040387812" description="glucan endo-1,3-beta-D-glucosidase" evidence="12">
    <location>
        <begin position="18"/>
        <end position="473"/>
    </location>
</feature>
<sequence>MAVLVVLFLLLVTAATAVHSIGVNYGTLGENLPPPAQVAQFLKERTSIDRIKIFDANPDILRAFADTGILVAVTVPNGEIPSLTSVGYARGWVASNVKPYHPRTRMNYLLVGNEVLHWGPQELIDNLVEAMRSLHEALLQEGITDIRVTTTHSLAILQPTDLPSLARFRAGWDHGVLAPMLQYHRETRTPFMVNPYPYFGYTPQKASMALFRPGKPVFDRYTRRTYGNMYEVLLDSVYVSMLKLGYGDVEIAVGETGWASQGETPDEQTKCSVLNAESYNAGVVRFYNSGKGTPLMPRRRFDTYVFALFNENQKPGSVAERNFGLFRPDFTPVYNAGIMRGGPAPNVPRPAPPSTGGNNKWCVPKAEASDGALQRALDYVCSQGIDCKPINPGGACFNPNTVRDHASFAMNSWYHAKGLVDFNCDFSGSAIVTTTNPISLAHGYASLLVVHSLALEDGHHSLRKTALWAPSNP</sequence>
<dbReference type="GO" id="GO:0006952">
    <property type="term" value="P:defense response"/>
    <property type="evidence" value="ECO:0007669"/>
    <property type="project" value="UniProtKB-KW"/>
</dbReference>
<evidence type="ECO:0000256" key="12">
    <source>
        <dbReference type="SAM" id="SignalP"/>
    </source>
</evidence>
<dbReference type="GO" id="GO:0005886">
    <property type="term" value="C:plasma membrane"/>
    <property type="evidence" value="ECO:0007669"/>
    <property type="project" value="UniProtKB-SubCell"/>
</dbReference>
<dbReference type="InterPro" id="IPR044965">
    <property type="entry name" value="Glyco_hydro_17_plant"/>
</dbReference>
<keyword evidence="5" id="KW-0449">Lipoprotein</keyword>
<dbReference type="InterPro" id="IPR017853">
    <property type="entry name" value="GH"/>
</dbReference>
<proteinExistence type="inferred from homology"/>
<dbReference type="Pfam" id="PF00332">
    <property type="entry name" value="Glyco_hydro_17"/>
    <property type="match status" value="1"/>
</dbReference>
<keyword evidence="6 12" id="KW-0732">Signal</keyword>
<keyword evidence="8" id="KW-0611">Plant defense</keyword>
<feature type="domain" description="X8" evidence="13">
    <location>
        <begin position="360"/>
        <end position="444"/>
    </location>
</feature>
<evidence type="ECO:0000256" key="11">
    <source>
        <dbReference type="RuleBase" id="RU004335"/>
    </source>
</evidence>
<dbReference type="OrthoDB" id="1938138at2759"/>
<organism evidence="14 15">
    <name type="scientific">Striga hermonthica</name>
    <name type="common">Purple witchweed</name>
    <name type="synonym">Buchnera hermonthica</name>
    <dbReference type="NCBI Taxonomy" id="68872"/>
    <lineage>
        <taxon>Eukaryota</taxon>
        <taxon>Viridiplantae</taxon>
        <taxon>Streptophyta</taxon>
        <taxon>Embryophyta</taxon>
        <taxon>Tracheophyta</taxon>
        <taxon>Spermatophyta</taxon>
        <taxon>Magnoliopsida</taxon>
        <taxon>eudicotyledons</taxon>
        <taxon>Gunneridae</taxon>
        <taxon>Pentapetalae</taxon>
        <taxon>asterids</taxon>
        <taxon>lamiids</taxon>
        <taxon>Lamiales</taxon>
        <taxon>Orobanchaceae</taxon>
        <taxon>Buchnereae</taxon>
        <taxon>Striga</taxon>
    </lineage>
</organism>
<dbReference type="InterPro" id="IPR012946">
    <property type="entry name" value="X8"/>
</dbReference>
<comment type="subcellular location">
    <subcellularLocation>
        <location evidence="2">Cell membrane</location>
        <topology evidence="2">Lipid-anchor</topology>
        <topology evidence="2">GPI-anchor</topology>
    </subcellularLocation>
</comment>
<dbReference type="EC" id="3.2.1.39" evidence="4"/>
<evidence type="ECO:0000313" key="15">
    <source>
        <dbReference type="Proteomes" id="UP001153555"/>
    </source>
</evidence>
<keyword evidence="7 14" id="KW-0378">Hydrolase</keyword>
<keyword evidence="5" id="KW-0336">GPI-anchor</keyword>
<comment type="caution">
    <text evidence="14">The sequence shown here is derived from an EMBL/GenBank/DDBJ whole genome shotgun (WGS) entry which is preliminary data.</text>
</comment>